<dbReference type="Proteomes" id="UP000321337">
    <property type="component" value="Unassembled WGS sequence"/>
</dbReference>
<dbReference type="AlphaFoldDB" id="A0A512L6R8"/>
<dbReference type="Pfam" id="PF05275">
    <property type="entry name" value="CopB"/>
    <property type="match status" value="1"/>
</dbReference>
<organism evidence="2 3">
    <name type="scientific">Sulfuriferula plumbiphila</name>
    <dbReference type="NCBI Taxonomy" id="171865"/>
    <lineage>
        <taxon>Bacteria</taxon>
        <taxon>Pseudomonadati</taxon>
        <taxon>Pseudomonadota</taxon>
        <taxon>Betaproteobacteria</taxon>
        <taxon>Nitrosomonadales</taxon>
        <taxon>Sulfuricellaceae</taxon>
        <taxon>Sulfuriferula</taxon>
    </lineage>
</organism>
<evidence type="ECO:0000313" key="3">
    <source>
        <dbReference type="Proteomes" id="UP000321337"/>
    </source>
</evidence>
<feature type="compositionally biased region" description="Polar residues" evidence="1">
    <location>
        <begin position="19"/>
        <end position="36"/>
    </location>
</feature>
<dbReference type="GO" id="GO:0005507">
    <property type="term" value="F:copper ion binding"/>
    <property type="evidence" value="ECO:0007669"/>
    <property type="project" value="InterPro"/>
</dbReference>
<evidence type="ECO:0000256" key="1">
    <source>
        <dbReference type="SAM" id="MobiDB-lite"/>
    </source>
</evidence>
<proteinExistence type="predicted"/>
<dbReference type="InterPro" id="IPR007939">
    <property type="entry name" value="Cu-R_B_prcur"/>
</dbReference>
<dbReference type="EMBL" id="BKAD01000012">
    <property type="protein sequence ID" value="GEP30180.1"/>
    <property type="molecule type" value="Genomic_DNA"/>
</dbReference>
<dbReference type="GO" id="GO:0006878">
    <property type="term" value="P:intracellular copper ion homeostasis"/>
    <property type="evidence" value="ECO:0007669"/>
    <property type="project" value="InterPro"/>
</dbReference>
<evidence type="ECO:0000313" key="2">
    <source>
        <dbReference type="EMBL" id="GEP30180.1"/>
    </source>
</evidence>
<feature type="compositionally biased region" description="Low complexity" evidence="1">
    <location>
        <begin position="114"/>
        <end position="123"/>
    </location>
</feature>
<dbReference type="GO" id="GO:0009279">
    <property type="term" value="C:cell outer membrane"/>
    <property type="evidence" value="ECO:0007669"/>
    <property type="project" value="InterPro"/>
</dbReference>
<keyword evidence="3" id="KW-1185">Reference proteome</keyword>
<reference evidence="2 3" key="1">
    <citation type="submission" date="2019-07" db="EMBL/GenBank/DDBJ databases">
        <title>Whole genome shotgun sequence of Thiobacillus plumbophilus NBRC 107929.</title>
        <authorList>
            <person name="Hosoyama A."/>
            <person name="Uohara A."/>
            <person name="Ohji S."/>
            <person name="Ichikawa N."/>
        </authorList>
    </citation>
    <scope>NUCLEOTIDE SEQUENCE [LARGE SCALE GENOMIC DNA]</scope>
    <source>
        <strain evidence="2 3">NBRC 107929</strain>
    </source>
</reference>
<feature type="compositionally biased region" description="Gly residues" evidence="1">
    <location>
        <begin position="56"/>
        <end position="70"/>
    </location>
</feature>
<gene>
    <name evidence="2" type="primary">pcoB_1</name>
    <name evidence="2" type="ORF">TPL01_13180</name>
</gene>
<feature type="region of interest" description="Disordered" evidence="1">
    <location>
        <begin position="19"/>
        <end position="128"/>
    </location>
</feature>
<name>A0A512L6R8_9PROT</name>
<sequence>MVAAVTALSISSAWGQDQMSAGSMQESAPTDQVNGSKAQAHAQHGKKKPAKTPPKAGGGKEMMPGMGSGGMSHEATPAMAGSMPGMNHDAPSGDASTPKQDMSGMDHGSGGMDQGDMQMQGGSAPPDARDPHAWSGGYTLDSGPYALPGQRQLRLADEHNFGALLVDRLERMNTNDGNVTAYDALAWFGRDYNRLVLKAEGDIAGGKLQDARTELLWGHAVATFWDTQLGARYDSGVGAGRGWLALGIQGLAPYWFDVEATAYLGEQGRSALRLAASYDLLLTQKLILQPRVEANLYGKRDVARAIGGGLSDGAAGLRLRYEITRQIAPYVGVEWAGKFSETADFARAAGKKTDEARWVAGMRFWF</sequence>
<comment type="caution">
    <text evidence="2">The sequence shown here is derived from an EMBL/GenBank/DDBJ whole genome shotgun (WGS) entry which is preliminary data.</text>
</comment>
<accession>A0A512L6R8</accession>
<protein>
    <submittedName>
        <fullName evidence="2">Copper resistance protein B</fullName>
    </submittedName>
</protein>